<reference evidence="4" key="1">
    <citation type="submission" date="2016-11" db="EMBL/GenBank/DDBJ databases">
        <authorList>
            <person name="Varghese N."/>
            <person name="Submissions S."/>
        </authorList>
    </citation>
    <scope>NUCLEOTIDE SEQUENCE [LARGE SCALE GENOMIC DNA]</scope>
    <source>
        <strain evidence="4">DSM 29440</strain>
    </source>
</reference>
<dbReference type="PANTHER" id="PTHR22911:SF137">
    <property type="entry name" value="SOLUTE CARRIER FAMILY 35 MEMBER G2-RELATED"/>
    <property type="match status" value="1"/>
</dbReference>
<dbReference type="RefSeq" id="WP_074254904.1">
    <property type="nucleotide sequence ID" value="NZ_FSRL01000001.1"/>
</dbReference>
<name>A0A1N6EGN5_9RHOB</name>
<dbReference type="OrthoDB" id="5243804at2"/>
<feature type="transmembrane region" description="Helical" evidence="1">
    <location>
        <begin position="70"/>
        <end position="93"/>
    </location>
</feature>
<dbReference type="InterPro" id="IPR000620">
    <property type="entry name" value="EamA_dom"/>
</dbReference>
<keyword evidence="1" id="KW-0812">Transmembrane</keyword>
<evidence type="ECO:0000256" key="1">
    <source>
        <dbReference type="SAM" id="Phobius"/>
    </source>
</evidence>
<protein>
    <submittedName>
        <fullName evidence="3">EamA-like transporter family protein</fullName>
    </submittedName>
</protein>
<sequence>MDWLWIPFALAAALIQAMRFMVQKQMAQAGLTATGATWARFLYSLPMIWLALWAMVSLRGMSLPELGERFWLWAAIGGSSQILATVFTVMLFARRNFAVGITLRKSEVLLTAAVGWALLGETPGWAGLAAMVLGMVAILMLSGTGGKLRLDGPSAALGLGAGLFFAFSGVGYRAATLEVGTSDILLRPALALGCVVILQNLLMLAWLLARDRGEIFRVLAAWRPGLAVGITSFGGSFCWFAAFALQSAAIVFAVGQVEVLFSMIIGARVFSERLAPREFAGIALLIASVIALVAVTG</sequence>
<feature type="transmembrane region" description="Helical" evidence="1">
    <location>
        <begin position="184"/>
        <end position="209"/>
    </location>
</feature>
<accession>A0A1N6EGN5</accession>
<dbReference type="Proteomes" id="UP000184932">
    <property type="component" value="Unassembled WGS sequence"/>
</dbReference>
<dbReference type="EMBL" id="FSRL01000001">
    <property type="protein sequence ID" value="SIN82192.1"/>
    <property type="molecule type" value="Genomic_DNA"/>
</dbReference>
<feature type="transmembrane region" description="Helical" evidence="1">
    <location>
        <begin position="37"/>
        <end position="58"/>
    </location>
</feature>
<feature type="transmembrane region" description="Helical" evidence="1">
    <location>
        <begin position="124"/>
        <end position="142"/>
    </location>
</feature>
<evidence type="ECO:0000313" key="4">
    <source>
        <dbReference type="Proteomes" id="UP000184932"/>
    </source>
</evidence>
<proteinExistence type="predicted"/>
<dbReference type="InterPro" id="IPR037185">
    <property type="entry name" value="EmrE-like"/>
</dbReference>
<organism evidence="3 4">
    <name type="scientific">Vannielia litorea</name>
    <dbReference type="NCBI Taxonomy" id="1217970"/>
    <lineage>
        <taxon>Bacteria</taxon>
        <taxon>Pseudomonadati</taxon>
        <taxon>Pseudomonadota</taxon>
        <taxon>Alphaproteobacteria</taxon>
        <taxon>Rhodobacterales</taxon>
        <taxon>Paracoccaceae</taxon>
        <taxon>Vannielia</taxon>
    </lineage>
</organism>
<feature type="domain" description="EamA" evidence="2">
    <location>
        <begin position="156"/>
        <end position="292"/>
    </location>
</feature>
<dbReference type="AlphaFoldDB" id="A0A1N6EGN5"/>
<dbReference type="GO" id="GO:0016020">
    <property type="term" value="C:membrane"/>
    <property type="evidence" value="ECO:0007669"/>
    <property type="project" value="InterPro"/>
</dbReference>
<feature type="transmembrane region" description="Helical" evidence="1">
    <location>
        <begin position="221"/>
        <end position="242"/>
    </location>
</feature>
<dbReference type="SUPFAM" id="SSF103481">
    <property type="entry name" value="Multidrug resistance efflux transporter EmrE"/>
    <property type="match status" value="2"/>
</dbReference>
<feature type="transmembrane region" description="Helical" evidence="1">
    <location>
        <begin position="279"/>
        <end position="296"/>
    </location>
</feature>
<evidence type="ECO:0000259" key="2">
    <source>
        <dbReference type="Pfam" id="PF00892"/>
    </source>
</evidence>
<dbReference type="STRING" id="1217970.SAMN05444002_0759"/>
<gene>
    <name evidence="3" type="ORF">SAMN05444002_0759</name>
</gene>
<keyword evidence="1" id="KW-0472">Membrane</keyword>
<dbReference type="PANTHER" id="PTHR22911">
    <property type="entry name" value="ACYL-MALONYL CONDENSING ENZYME-RELATED"/>
    <property type="match status" value="1"/>
</dbReference>
<keyword evidence="4" id="KW-1185">Reference proteome</keyword>
<keyword evidence="1" id="KW-1133">Transmembrane helix</keyword>
<feature type="transmembrane region" description="Helical" evidence="1">
    <location>
        <begin position="248"/>
        <end position="267"/>
    </location>
</feature>
<feature type="transmembrane region" description="Helical" evidence="1">
    <location>
        <begin position="154"/>
        <end position="172"/>
    </location>
</feature>
<evidence type="ECO:0000313" key="3">
    <source>
        <dbReference type="EMBL" id="SIN82192.1"/>
    </source>
</evidence>
<dbReference type="Pfam" id="PF00892">
    <property type="entry name" value="EamA"/>
    <property type="match status" value="1"/>
</dbReference>